<feature type="transmembrane region" description="Helical" evidence="6">
    <location>
        <begin position="124"/>
        <end position="150"/>
    </location>
</feature>
<comment type="subcellular location">
    <subcellularLocation>
        <location evidence="1">Membrane</location>
        <topology evidence="1">Multi-pass membrane protein</topology>
    </subcellularLocation>
</comment>
<evidence type="ECO:0000313" key="7">
    <source>
        <dbReference type="EMBL" id="EDU42195.1"/>
    </source>
</evidence>
<feature type="transmembrane region" description="Helical" evidence="6">
    <location>
        <begin position="518"/>
        <end position="536"/>
    </location>
</feature>
<sequence length="540" mass="58076">MQGSFPRPSMSMDMTDVEMEASSSRSSRSSSSINSSDVTLDYYEERTPSISRWRLLVLTLPNFGIQVLWLIMMSYGTPYMTTLGIPNSITTLVWLSGPVSGALVQPLFAALSDGTRHPWGKRKPYIAGGASFVSLSLLGLACAEDMSSWLTSTSSSHKHIYAMGPPKASALTKILVAFWVCALNIAIQPLQNGVRALIIDSCPPHQQSTAAAWSARFNGLGAVAISASAFADVEAWAPVLGETKFKALCVLAVLALGAAIAPACALVPDEPSREVDARHRAVSLFARLWRTAGNLPPVTRQVCKVQSCAFTAWFSVLYYSTTYVYQTFVIDQHVHLDPDIFGAADPRLIDMGKHAGTRASLVFACVTFASSLILPLIARHSVLQQISGHHVLVVTVCGLSLGRIWYLAHCLFAALMFLTCFVYTVPAATIIVGALGVAWSVASWAPYALISTEIASLKARREGGDGSTEKDMGNWTDETTAGIMAIHNMAVSLPQIGAALGCTVLFKLVEISKRDDPAAFAFKFAGIMAVVAAWMGRSLW</sequence>
<feature type="transmembrane region" description="Helical" evidence="6">
    <location>
        <begin position="415"/>
        <end position="439"/>
    </location>
</feature>
<evidence type="ECO:0000256" key="4">
    <source>
        <dbReference type="ARBA" id="ARBA00022989"/>
    </source>
</evidence>
<feature type="transmembrane region" description="Helical" evidence="6">
    <location>
        <begin position="359"/>
        <end position="378"/>
    </location>
</feature>
<dbReference type="Proteomes" id="UP000001471">
    <property type="component" value="Unassembled WGS sequence"/>
</dbReference>
<keyword evidence="4 6" id="KW-1133">Transmembrane helix</keyword>
<dbReference type="RefSeq" id="XP_001939476.2">
    <property type="nucleotide sequence ID" value="XM_001939441.2"/>
</dbReference>
<dbReference type="GO" id="GO:0008506">
    <property type="term" value="F:sucrose:proton symporter activity"/>
    <property type="evidence" value="ECO:0007669"/>
    <property type="project" value="TreeGrafter"/>
</dbReference>
<dbReference type="EMBL" id="DS231624">
    <property type="protein sequence ID" value="EDU42195.1"/>
    <property type="molecule type" value="Genomic_DNA"/>
</dbReference>
<evidence type="ECO:0000256" key="5">
    <source>
        <dbReference type="ARBA" id="ARBA00023136"/>
    </source>
</evidence>
<evidence type="ECO:0000313" key="8">
    <source>
        <dbReference type="Proteomes" id="UP000001471"/>
    </source>
</evidence>
<dbReference type="AlphaFoldDB" id="B2WGT8"/>
<evidence type="ECO:0000256" key="3">
    <source>
        <dbReference type="ARBA" id="ARBA00022692"/>
    </source>
</evidence>
<organism evidence="7 8">
    <name type="scientific">Pyrenophora tritici-repentis (strain Pt-1C-BFP)</name>
    <name type="common">Wheat tan spot fungus</name>
    <name type="synonym">Drechslera tritici-repentis</name>
    <dbReference type="NCBI Taxonomy" id="426418"/>
    <lineage>
        <taxon>Eukaryota</taxon>
        <taxon>Fungi</taxon>
        <taxon>Dikarya</taxon>
        <taxon>Ascomycota</taxon>
        <taxon>Pezizomycotina</taxon>
        <taxon>Dothideomycetes</taxon>
        <taxon>Pleosporomycetidae</taxon>
        <taxon>Pleosporales</taxon>
        <taxon>Pleosporineae</taxon>
        <taxon>Pleosporaceae</taxon>
        <taxon>Pyrenophora</taxon>
    </lineage>
</organism>
<reference evidence="8" key="1">
    <citation type="journal article" date="2013" name="G3 (Bethesda)">
        <title>Comparative genomics of a plant-pathogenic fungus, Pyrenophora tritici-repentis, reveals transduplication and the impact of repeat elements on pathogenicity and population divergence.</title>
        <authorList>
            <person name="Manning V.A."/>
            <person name="Pandelova I."/>
            <person name="Dhillon B."/>
            <person name="Wilhelm L.J."/>
            <person name="Goodwin S.B."/>
            <person name="Berlin A.M."/>
            <person name="Figueroa M."/>
            <person name="Freitag M."/>
            <person name="Hane J.K."/>
            <person name="Henrissat B."/>
            <person name="Holman W.H."/>
            <person name="Kodira C.D."/>
            <person name="Martin J."/>
            <person name="Oliver R.P."/>
            <person name="Robbertse B."/>
            <person name="Schackwitz W."/>
            <person name="Schwartz D.C."/>
            <person name="Spatafora J.W."/>
            <person name="Turgeon B.G."/>
            <person name="Yandava C."/>
            <person name="Young S."/>
            <person name="Zhou S."/>
            <person name="Zeng Q."/>
            <person name="Grigoriev I.V."/>
            <person name="Ma L.-J."/>
            <person name="Ciuffetti L.M."/>
        </authorList>
    </citation>
    <scope>NUCLEOTIDE SEQUENCE [LARGE SCALE GENOMIC DNA]</scope>
    <source>
        <strain evidence="8">Pt-1C-BFP</strain>
    </source>
</reference>
<feature type="transmembrane region" description="Helical" evidence="6">
    <location>
        <begin position="390"/>
        <end position="408"/>
    </location>
</feature>
<gene>
    <name evidence="7" type="ORF">PTRG_09144</name>
</gene>
<evidence type="ECO:0000256" key="6">
    <source>
        <dbReference type="SAM" id="Phobius"/>
    </source>
</evidence>
<feature type="transmembrane region" description="Helical" evidence="6">
    <location>
        <begin position="92"/>
        <end position="112"/>
    </location>
</feature>
<dbReference type="OMA" id="FQWYALF"/>
<feature type="transmembrane region" description="Helical" evidence="6">
    <location>
        <begin position="53"/>
        <end position="72"/>
    </location>
</feature>
<accession>B2WGT8</accession>
<dbReference type="KEGG" id="ptrr:6347432"/>
<dbReference type="eggNOG" id="KOG0637">
    <property type="taxonomic scope" value="Eukaryota"/>
</dbReference>
<dbReference type="PANTHER" id="PTHR19432:SF35">
    <property type="entry name" value="SOLUTE CARRIER FAMILY 45 MEMBER 3 ISOFORM X1"/>
    <property type="match status" value="1"/>
</dbReference>
<proteinExistence type="predicted"/>
<dbReference type="SUPFAM" id="SSF103473">
    <property type="entry name" value="MFS general substrate transporter"/>
    <property type="match status" value="1"/>
</dbReference>
<keyword evidence="5 6" id="KW-0472">Membrane</keyword>
<dbReference type="GO" id="GO:0005886">
    <property type="term" value="C:plasma membrane"/>
    <property type="evidence" value="ECO:0007669"/>
    <property type="project" value="TreeGrafter"/>
</dbReference>
<dbReference type="PANTHER" id="PTHR19432">
    <property type="entry name" value="SUGAR TRANSPORTER"/>
    <property type="match status" value="1"/>
</dbReference>
<evidence type="ECO:0008006" key="9">
    <source>
        <dbReference type="Google" id="ProtNLM"/>
    </source>
</evidence>
<dbReference type="HOGENOM" id="CLU_018303_1_1_1"/>
<protein>
    <recommendedName>
        <fullName evidence="9">Sucrose transporter</fullName>
    </recommendedName>
</protein>
<evidence type="ECO:0000256" key="1">
    <source>
        <dbReference type="ARBA" id="ARBA00004141"/>
    </source>
</evidence>
<dbReference type="OrthoDB" id="28755at2759"/>
<feature type="transmembrane region" description="Helical" evidence="6">
    <location>
        <begin position="481"/>
        <end position="506"/>
    </location>
</feature>
<keyword evidence="3 6" id="KW-0812">Transmembrane</keyword>
<dbReference type="Gene3D" id="1.20.1250.20">
    <property type="entry name" value="MFS general substrate transporter like domains"/>
    <property type="match status" value="1"/>
</dbReference>
<dbReference type="InterPro" id="IPR036259">
    <property type="entry name" value="MFS_trans_sf"/>
</dbReference>
<dbReference type="GeneID" id="6347432"/>
<dbReference type="InParanoid" id="B2WGT8"/>
<keyword evidence="2" id="KW-0813">Transport</keyword>
<feature type="transmembrane region" description="Helical" evidence="6">
    <location>
        <begin position="170"/>
        <end position="187"/>
    </location>
</feature>
<evidence type="ECO:0000256" key="2">
    <source>
        <dbReference type="ARBA" id="ARBA00022448"/>
    </source>
</evidence>
<name>B2WGT8_PYRTR</name>